<comment type="caution">
    <text evidence="8">The sequence shown here is derived from an EMBL/GenBank/DDBJ whole genome shotgun (WGS) entry which is preliminary data.</text>
</comment>
<feature type="transmembrane region" description="Helical" evidence="6">
    <location>
        <begin position="12"/>
        <end position="30"/>
    </location>
</feature>
<dbReference type="GeneID" id="97548659"/>
<dbReference type="Proteomes" id="UP000245657">
    <property type="component" value="Unassembled WGS sequence"/>
</dbReference>
<evidence type="ECO:0000256" key="4">
    <source>
        <dbReference type="ARBA" id="ARBA00022989"/>
    </source>
</evidence>
<dbReference type="RefSeq" id="WP_109968169.1">
    <property type="nucleotide sequence ID" value="NZ_CP176093.1"/>
</dbReference>
<name>A0A2V2N822_9EURY</name>
<feature type="transmembrane region" description="Helical" evidence="6">
    <location>
        <begin position="369"/>
        <end position="394"/>
    </location>
</feature>
<evidence type="ECO:0000256" key="1">
    <source>
        <dbReference type="ARBA" id="ARBA00004141"/>
    </source>
</evidence>
<evidence type="ECO:0000256" key="3">
    <source>
        <dbReference type="ARBA" id="ARBA00022692"/>
    </source>
</evidence>
<feature type="transmembrane region" description="Helical" evidence="6">
    <location>
        <begin position="242"/>
        <end position="266"/>
    </location>
</feature>
<reference evidence="8 9" key="1">
    <citation type="submission" date="2018-05" db="EMBL/GenBank/DDBJ databases">
        <title>Draft genome of Methanospirillum lacunae Ki8-1.</title>
        <authorList>
            <person name="Dueholm M.S."/>
            <person name="Nielsen P.H."/>
            <person name="Bakmann L.F."/>
            <person name="Otzen D.E."/>
        </authorList>
    </citation>
    <scope>NUCLEOTIDE SEQUENCE [LARGE SCALE GENOMIC DNA]</scope>
    <source>
        <strain evidence="8 9">Ki8-1</strain>
    </source>
</reference>
<feature type="transmembrane region" description="Helical" evidence="6">
    <location>
        <begin position="278"/>
        <end position="297"/>
    </location>
</feature>
<feature type="transmembrane region" description="Helical" evidence="6">
    <location>
        <begin position="334"/>
        <end position="357"/>
    </location>
</feature>
<protein>
    <submittedName>
        <fullName evidence="8">MFS transporter</fullName>
    </submittedName>
</protein>
<keyword evidence="5 6" id="KW-0472">Membrane</keyword>
<proteinExistence type="predicted"/>
<dbReference type="CDD" id="cd17319">
    <property type="entry name" value="MFS_ExuT_GudP_like"/>
    <property type="match status" value="1"/>
</dbReference>
<dbReference type="Gene3D" id="1.20.1250.20">
    <property type="entry name" value="MFS general substrate transporter like domains"/>
    <property type="match status" value="2"/>
</dbReference>
<dbReference type="InterPro" id="IPR011701">
    <property type="entry name" value="MFS"/>
</dbReference>
<feature type="transmembrane region" description="Helical" evidence="6">
    <location>
        <begin position="309"/>
        <end position="328"/>
    </location>
</feature>
<evidence type="ECO:0000256" key="2">
    <source>
        <dbReference type="ARBA" id="ARBA00022448"/>
    </source>
</evidence>
<feature type="transmembrane region" description="Helical" evidence="6">
    <location>
        <begin position="177"/>
        <end position="199"/>
    </location>
</feature>
<evidence type="ECO:0000256" key="6">
    <source>
        <dbReference type="SAM" id="Phobius"/>
    </source>
</evidence>
<dbReference type="InterPro" id="IPR020846">
    <property type="entry name" value="MFS_dom"/>
</dbReference>
<dbReference type="EMBL" id="QGMY01000006">
    <property type="protein sequence ID" value="PWR72658.1"/>
    <property type="molecule type" value="Genomic_DNA"/>
</dbReference>
<feature type="transmembrane region" description="Helical" evidence="6">
    <location>
        <begin position="81"/>
        <end position="103"/>
    </location>
</feature>
<feature type="domain" description="Major facilitator superfamily (MFS) profile" evidence="7">
    <location>
        <begin position="19"/>
        <end position="423"/>
    </location>
</feature>
<dbReference type="OrthoDB" id="117970at2157"/>
<dbReference type="PANTHER" id="PTHR43791">
    <property type="entry name" value="PERMEASE-RELATED"/>
    <property type="match status" value="1"/>
</dbReference>
<feature type="transmembrane region" description="Helical" evidence="6">
    <location>
        <begin position="109"/>
        <end position="132"/>
    </location>
</feature>
<dbReference type="PANTHER" id="PTHR43791:SF36">
    <property type="entry name" value="TRANSPORTER, PUTATIVE (AFU_ORTHOLOGUE AFUA_6G08340)-RELATED"/>
    <property type="match status" value="1"/>
</dbReference>
<evidence type="ECO:0000256" key="5">
    <source>
        <dbReference type="ARBA" id="ARBA00023136"/>
    </source>
</evidence>
<gene>
    <name evidence="8" type="ORF">DK846_06740</name>
</gene>
<feature type="transmembrane region" description="Helical" evidence="6">
    <location>
        <begin position="400"/>
        <end position="419"/>
    </location>
</feature>
<keyword evidence="9" id="KW-1185">Reference proteome</keyword>
<dbReference type="GO" id="GO:0022857">
    <property type="term" value="F:transmembrane transporter activity"/>
    <property type="evidence" value="ECO:0007669"/>
    <property type="project" value="InterPro"/>
</dbReference>
<keyword evidence="2" id="KW-0813">Transport</keyword>
<evidence type="ECO:0000259" key="7">
    <source>
        <dbReference type="PROSITE" id="PS50850"/>
    </source>
</evidence>
<feature type="transmembrane region" description="Helical" evidence="6">
    <location>
        <begin position="144"/>
        <end position="165"/>
    </location>
</feature>
<organism evidence="8 9">
    <name type="scientific">Methanospirillum lacunae</name>
    <dbReference type="NCBI Taxonomy" id="668570"/>
    <lineage>
        <taxon>Archaea</taxon>
        <taxon>Methanobacteriati</taxon>
        <taxon>Methanobacteriota</taxon>
        <taxon>Stenosarchaea group</taxon>
        <taxon>Methanomicrobia</taxon>
        <taxon>Methanomicrobiales</taxon>
        <taxon>Methanospirillaceae</taxon>
        <taxon>Methanospirillum</taxon>
    </lineage>
</organism>
<dbReference type="InterPro" id="IPR036259">
    <property type="entry name" value="MFS_trans_sf"/>
</dbReference>
<dbReference type="FunFam" id="1.20.1250.20:FF:000018">
    <property type="entry name" value="MFS transporter permease"/>
    <property type="match status" value="1"/>
</dbReference>
<dbReference type="SUPFAM" id="SSF103473">
    <property type="entry name" value="MFS general substrate transporter"/>
    <property type="match status" value="1"/>
</dbReference>
<dbReference type="PROSITE" id="PS50850">
    <property type="entry name" value="MFS"/>
    <property type="match status" value="1"/>
</dbReference>
<dbReference type="Pfam" id="PF07690">
    <property type="entry name" value="MFS_1"/>
    <property type="match status" value="1"/>
</dbReference>
<evidence type="ECO:0000313" key="9">
    <source>
        <dbReference type="Proteomes" id="UP000245657"/>
    </source>
</evidence>
<dbReference type="GO" id="GO:0016020">
    <property type="term" value="C:membrane"/>
    <property type="evidence" value="ECO:0007669"/>
    <property type="project" value="UniProtKB-SubCell"/>
</dbReference>
<comment type="subcellular location">
    <subcellularLocation>
        <location evidence="1">Membrane</location>
        <topology evidence="1">Multi-pass membrane protein</topology>
    </subcellularLocation>
</comment>
<feature type="transmembrane region" description="Helical" evidence="6">
    <location>
        <begin position="50"/>
        <end position="69"/>
    </location>
</feature>
<keyword evidence="3 6" id="KW-0812">Transmembrane</keyword>
<evidence type="ECO:0000313" key="8">
    <source>
        <dbReference type="EMBL" id="PWR72658.1"/>
    </source>
</evidence>
<keyword evidence="4 6" id="KW-1133">Transmembrane helix</keyword>
<dbReference type="AlphaFoldDB" id="A0A2V2N822"/>
<sequence>MLVSQESEKRIISLIRLHIIPFALLLYIVAFLDRVNLGYAAIVMNPDLGISAELFGFISGIFFIGYLIFEVPSNIIMQKVGARIWIGRIMISWGLVAVLMGFVQSPEHLIILRFLLGIAEAGFFPGMIWYLGTWFPHRYLARSIALFSTAIVISNIIGAPLSMYILDTVNWGSVASWRWLFIIEGIPAILFGVLSLFILKNRPADAGWLDSDQKQWLVSELESGTIRMKSHRLGDILTDTRVLLFSGTYFAVTVGMYAIIFFLPTLSSSFLHDLDMRVIGLILMIPYIVTLICMFLVSSHSDLRGERLYHIIILFFIAGAGLTLDQLAEDPILSLLGITIALSGILSIIGPFWSYVLSVFTPDEQPVGVAVINSIGNLGGFVGPVITGYLISLFKTLDSGWPVITFILCLGAVMIFMAGKKGIRM</sequence>
<accession>A0A2V2N822</accession>